<protein>
    <recommendedName>
        <fullName evidence="1">Cupin type-2 domain-containing protein</fullName>
    </recommendedName>
</protein>
<dbReference type="Gene3D" id="2.60.120.10">
    <property type="entry name" value="Jelly Rolls"/>
    <property type="match status" value="1"/>
</dbReference>
<dbReference type="InterPro" id="IPR036569">
    <property type="entry name" value="RpiB_LacA_LacB_sf"/>
</dbReference>
<dbReference type="NCBIfam" id="TIGR00689">
    <property type="entry name" value="rpiB_lacA_lacB"/>
    <property type="match status" value="1"/>
</dbReference>
<dbReference type="InterPro" id="IPR011051">
    <property type="entry name" value="RmlC_Cupin_sf"/>
</dbReference>
<dbReference type="Proteomes" id="UP001497512">
    <property type="component" value="Chromosome 8"/>
</dbReference>
<reference evidence="2" key="1">
    <citation type="submission" date="2024-02" db="EMBL/GenBank/DDBJ databases">
        <authorList>
            <consortium name="ELIXIR-Norway"/>
            <consortium name="Elixir Norway"/>
        </authorList>
    </citation>
    <scope>NUCLEOTIDE SEQUENCE</scope>
</reference>
<organism evidence="2 3">
    <name type="scientific">Sphagnum troendelagicum</name>
    <dbReference type="NCBI Taxonomy" id="128251"/>
    <lineage>
        <taxon>Eukaryota</taxon>
        <taxon>Viridiplantae</taxon>
        <taxon>Streptophyta</taxon>
        <taxon>Embryophyta</taxon>
        <taxon>Bryophyta</taxon>
        <taxon>Sphagnophytina</taxon>
        <taxon>Sphagnopsida</taxon>
        <taxon>Sphagnales</taxon>
        <taxon>Sphagnaceae</taxon>
        <taxon>Sphagnum</taxon>
    </lineage>
</organism>
<dbReference type="Pfam" id="PF02502">
    <property type="entry name" value="LacAB_rpiB"/>
    <property type="match status" value="1"/>
</dbReference>
<evidence type="ECO:0000259" key="1">
    <source>
        <dbReference type="Pfam" id="PF07883"/>
    </source>
</evidence>
<dbReference type="InterPro" id="IPR003500">
    <property type="entry name" value="RpiB_LacA_LacB"/>
</dbReference>
<accession>A0ABP0V2L9</accession>
<dbReference type="EMBL" id="OZ019900">
    <property type="protein sequence ID" value="CAK9234398.1"/>
    <property type="molecule type" value="Genomic_DNA"/>
</dbReference>
<dbReference type="InterPro" id="IPR014710">
    <property type="entry name" value="RmlC-like_jellyroll"/>
</dbReference>
<dbReference type="InterPro" id="IPR013096">
    <property type="entry name" value="Cupin_2"/>
</dbReference>
<feature type="domain" description="Cupin type-2" evidence="1">
    <location>
        <begin position="217"/>
        <end position="280"/>
    </location>
</feature>
<evidence type="ECO:0000313" key="2">
    <source>
        <dbReference type="EMBL" id="CAK9234398.1"/>
    </source>
</evidence>
<dbReference type="SUPFAM" id="SSF89623">
    <property type="entry name" value="Ribose/Galactose isomerase RpiB/AlsB"/>
    <property type="match status" value="1"/>
</dbReference>
<dbReference type="PANTHER" id="PTHR30345">
    <property type="entry name" value="RIBOSE-5-PHOSPHATE ISOMERASE B"/>
    <property type="match status" value="1"/>
</dbReference>
<sequence>MADLVVDRKETRRVITGADGFGLPLQAALVEHLRQKGYEVVDLGVDKYYSVATEVGKRLADEKKQSPDGPLSRGLLVCGTGVGVSIFANKFGGVYAVNCRSTDDAINARSINNSNVITLGSQASSVEEGKKILDTWLETPFKAPCPASDGRPWNDEIGQFLDSSIGEMEKISEPALDNNGTHGCAICSLADKREFENVAIMPGGSWRIVREDPTSAVVKFKAGSLEPAHHHTFGHDLIVTSGTKTVWNLSTNEKFDLGPGDFLYTPAGDVHRVQYHEDTEFFIRWDGHWDILLDEDLDTAAAAVKAAHES</sequence>
<dbReference type="Pfam" id="PF07883">
    <property type="entry name" value="Cupin_2"/>
    <property type="match status" value="1"/>
</dbReference>
<dbReference type="SUPFAM" id="SSF51182">
    <property type="entry name" value="RmlC-like cupins"/>
    <property type="match status" value="1"/>
</dbReference>
<keyword evidence="3" id="KW-1185">Reference proteome</keyword>
<dbReference type="PANTHER" id="PTHR30345:SF0">
    <property type="entry name" value="DNA DAMAGE-REPAIR_TOLERATION PROTEIN DRT102"/>
    <property type="match status" value="1"/>
</dbReference>
<proteinExistence type="predicted"/>
<gene>
    <name evidence="2" type="ORF">CSSPTR1EN2_LOCUS22197</name>
</gene>
<evidence type="ECO:0000313" key="3">
    <source>
        <dbReference type="Proteomes" id="UP001497512"/>
    </source>
</evidence>
<name>A0ABP0V2L9_9BRYO</name>
<dbReference type="Gene3D" id="3.40.1400.10">
    <property type="entry name" value="Sugar-phosphate isomerase, RpiB/LacA/LacB"/>
    <property type="match status" value="1"/>
</dbReference>